<comment type="catalytic activity">
    <reaction evidence="1">
        <text>ATP + protein L-histidine = ADP + protein N-phospho-L-histidine.</text>
        <dbReference type="EC" id="2.7.13.3"/>
    </reaction>
</comment>
<comment type="subcellular location">
    <subcellularLocation>
        <location evidence="2">Cell membrane</location>
    </subcellularLocation>
    <subcellularLocation>
        <location evidence="3">Membrane raft</location>
        <topology evidence="3">Multi-pass membrane protein</topology>
    </subcellularLocation>
</comment>
<dbReference type="AlphaFoldDB" id="A0A0G0QWJ3"/>
<keyword evidence="11" id="KW-0067">ATP-binding</keyword>
<accession>A0A0G0QWJ3</accession>
<evidence type="ECO:0000256" key="11">
    <source>
        <dbReference type="ARBA" id="ARBA00022840"/>
    </source>
</evidence>
<keyword evidence="9" id="KW-0547">Nucleotide-binding</keyword>
<dbReference type="InterPro" id="IPR013767">
    <property type="entry name" value="PAS_fold"/>
</dbReference>
<organism evidence="19 20">
    <name type="scientific">Candidatus Daviesbacteria bacterium GW2011_GWC2_40_12</name>
    <dbReference type="NCBI Taxonomy" id="1618431"/>
    <lineage>
        <taxon>Bacteria</taxon>
        <taxon>Candidatus Daviesiibacteriota</taxon>
    </lineage>
</organism>
<dbReference type="GO" id="GO:0005886">
    <property type="term" value="C:plasma membrane"/>
    <property type="evidence" value="ECO:0007669"/>
    <property type="project" value="UniProtKB-SubCell"/>
</dbReference>
<evidence type="ECO:0000259" key="18">
    <source>
        <dbReference type="PROSITE" id="PS50113"/>
    </source>
</evidence>
<dbReference type="InterPro" id="IPR005467">
    <property type="entry name" value="His_kinase_dom"/>
</dbReference>
<keyword evidence="8 15" id="KW-0812">Transmembrane</keyword>
<feature type="transmembrane region" description="Helical" evidence="15">
    <location>
        <begin position="113"/>
        <end position="132"/>
    </location>
</feature>
<dbReference type="NCBIfam" id="TIGR00229">
    <property type="entry name" value="sensory_box"/>
    <property type="match status" value="1"/>
</dbReference>
<keyword evidence="7" id="KW-0808">Transferase</keyword>
<evidence type="ECO:0000256" key="9">
    <source>
        <dbReference type="ARBA" id="ARBA00022741"/>
    </source>
</evidence>
<dbReference type="Pfam" id="PF00989">
    <property type="entry name" value="PAS"/>
    <property type="match status" value="1"/>
</dbReference>
<dbReference type="SMART" id="SM00091">
    <property type="entry name" value="PAS"/>
    <property type="match status" value="1"/>
</dbReference>
<dbReference type="PANTHER" id="PTHR42878:SF7">
    <property type="entry name" value="SENSOR HISTIDINE KINASE GLRK"/>
    <property type="match status" value="1"/>
</dbReference>
<dbReference type="Gene3D" id="1.10.287.130">
    <property type="match status" value="1"/>
</dbReference>
<keyword evidence="6" id="KW-0597">Phosphoprotein</keyword>
<evidence type="ECO:0000256" key="15">
    <source>
        <dbReference type="SAM" id="Phobius"/>
    </source>
</evidence>
<dbReference type="CDD" id="cd00082">
    <property type="entry name" value="HisKA"/>
    <property type="match status" value="1"/>
</dbReference>
<proteinExistence type="predicted"/>
<dbReference type="PROSITE" id="PS50109">
    <property type="entry name" value="HIS_KIN"/>
    <property type="match status" value="1"/>
</dbReference>
<evidence type="ECO:0000256" key="7">
    <source>
        <dbReference type="ARBA" id="ARBA00022679"/>
    </source>
</evidence>
<evidence type="ECO:0000256" key="4">
    <source>
        <dbReference type="ARBA" id="ARBA00012438"/>
    </source>
</evidence>
<evidence type="ECO:0000256" key="8">
    <source>
        <dbReference type="ARBA" id="ARBA00022692"/>
    </source>
</evidence>
<feature type="transmembrane region" description="Helical" evidence="15">
    <location>
        <begin position="73"/>
        <end position="93"/>
    </location>
</feature>
<dbReference type="Gene3D" id="3.30.450.20">
    <property type="entry name" value="PAS domain"/>
    <property type="match status" value="1"/>
</dbReference>
<evidence type="ECO:0000313" key="20">
    <source>
        <dbReference type="Proteomes" id="UP000034881"/>
    </source>
</evidence>
<feature type="transmembrane region" description="Helical" evidence="15">
    <location>
        <begin position="180"/>
        <end position="200"/>
    </location>
</feature>
<dbReference type="InterPro" id="IPR004358">
    <property type="entry name" value="Sig_transdc_His_kin-like_C"/>
</dbReference>
<dbReference type="PRINTS" id="PR00344">
    <property type="entry name" value="BCTRLSENSOR"/>
</dbReference>
<dbReference type="Proteomes" id="UP000034881">
    <property type="component" value="Unassembled WGS sequence"/>
</dbReference>
<dbReference type="SUPFAM" id="SSF55785">
    <property type="entry name" value="PYP-like sensor domain (PAS domain)"/>
    <property type="match status" value="1"/>
</dbReference>
<comment type="caution">
    <text evidence="19">The sequence shown here is derived from an EMBL/GenBank/DDBJ whole genome shotgun (WGS) entry which is preliminary data.</text>
</comment>
<evidence type="ECO:0000256" key="1">
    <source>
        <dbReference type="ARBA" id="ARBA00000085"/>
    </source>
</evidence>
<sequence>MRRINPLSMQDSYKTNPWYVTAAVLSSALFILYLTTFYNYVLFHTLAEWFAIIVAGGIFMVAWNTRQFMRNNYFLFIGIALLFIALIDVLHTLSYKGLGVFVDFDANLPTQMWIAGRYLQAVSFIIAPIFLGRKLRSNLVVIVYAIITALILLSIFYWKIFPDAFIEGKGLAQFKINSEYIISLLFLFSAGTLIWTHRYFDTRVLNFLVASIGVTVLSELFFTTYISVYGFSNMVGHFLRIISFFLLYKAVIETGLRRPYNLLFWELKGSENRYRSVTESANDAIISADTNGKIISWNRGAEIIFGYSEEEAMGKPLTLIMPDEYQQKHQQGMQRVKTTRKLRVSGKTLEVEGLTKAGAKVPLELSLSSWVLGRRMYFTGIIRDISERKELEKRKDEFISIASHELKTPITALMGFSEILSYELKKKSIAKASIYLNRMSEQMRNLSMLVSDLLDVTRINAGRLELNRESFSLDKLIDETIDNLYMNCAGHEIFFAGNKVESKVFADRHRISQVLTNLILNAIKYSPGKEKVIVRVRKDKNFVKVSVTDFGIGIAKKEHKKIMQSFYRAENVSKGQFAGAGLGLHIAVKIIERHKGKLWLDSELGKGSTFYFTLPER</sequence>
<dbReference type="PANTHER" id="PTHR42878">
    <property type="entry name" value="TWO-COMPONENT HISTIDINE KINASE"/>
    <property type="match status" value="1"/>
</dbReference>
<dbReference type="FunFam" id="1.10.287.130:FF:000001">
    <property type="entry name" value="Two-component sensor histidine kinase"/>
    <property type="match status" value="1"/>
</dbReference>
<dbReference type="InterPro" id="IPR050351">
    <property type="entry name" value="BphY/WalK/GraS-like"/>
</dbReference>
<evidence type="ECO:0000256" key="12">
    <source>
        <dbReference type="ARBA" id="ARBA00022989"/>
    </source>
</evidence>
<reference evidence="19 20" key="1">
    <citation type="journal article" date="2015" name="Nature">
        <title>rRNA introns, odd ribosomes, and small enigmatic genomes across a large radiation of phyla.</title>
        <authorList>
            <person name="Brown C.T."/>
            <person name="Hug L.A."/>
            <person name="Thomas B.C."/>
            <person name="Sharon I."/>
            <person name="Castelle C.J."/>
            <person name="Singh A."/>
            <person name="Wilkins M.J."/>
            <person name="Williams K.H."/>
            <person name="Banfield J.F."/>
        </authorList>
    </citation>
    <scope>NUCLEOTIDE SEQUENCE [LARGE SCALE GENOMIC DNA]</scope>
</reference>
<keyword evidence="14 15" id="KW-0472">Membrane</keyword>
<evidence type="ECO:0000313" key="19">
    <source>
        <dbReference type="EMBL" id="KKR41726.1"/>
    </source>
</evidence>
<dbReference type="Pfam" id="PF02518">
    <property type="entry name" value="HATPase_c"/>
    <property type="match status" value="1"/>
</dbReference>
<dbReference type="PROSITE" id="PS50113">
    <property type="entry name" value="PAC"/>
    <property type="match status" value="1"/>
</dbReference>
<keyword evidence="5" id="KW-1003">Cell membrane</keyword>
<dbReference type="InterPro" id="IPR035965">
    <property type="entry name" value="PAS-like_dom_sf"/>
</dbReference>
<dbReference type="Gene3D" id="3.30.565.10">
    <property type="entry name" value="Histidine kinase-like ATPase, C-terminal domain"/>
    <property type="match status" value="1"/>
</dbReference>
<dbReference type="InterPro" id="IPR000700">
    <property type="entry name" value="PAS-assoc_C"/>
</dbReference>
<dbReference type="GO" id="GO:0000156">
    <property type="term" value="F:phosphorelay response regulator activity"/>
    <property type="evidence" value="ECO:0007669"/>
    <property type="project" value="TreeGrafter"/>
</dbReference>
<dbReference type="InterPro" id="IPR003661">
    <property type="entry name" value="HisK_dim/P_dom"/>
</dbReference>
<dbReference type="GO" id="GO:0045121">
    <property type="term" value="C:membrane raft"/>
    <property type="evidence" value="ECO:0007669"/>
    <property type="project" value="UniProtKB-SubCell"/>
</dbReference>
<evidence type="ECO:0000259" key="16">
    <source>
        <dbReference type="PROSITE" id="PS50109"/>
    </source>
</evidence>
<dbReference type="InterPro" id="IPR033425">
    <property type="entry name" value="MASE3"/>
</dbReference>
<feature type="domain" description="Histidine kinase" evidence="16">
    <location>
        <begin position="401"/>
        <end position="617"/>
    </location>
</feature>
<keyword evidence="13" id="KW-0902">Two-component regulatory system</keyword>
<keyword evidence="12 15" id="KW-1133">Transmembrane helix</keyword>
<dbReference type="EC" id="2.7.13.3" evidence="4"/>
<dbReference type="InterPro" id="IPR036097">
    <property type="entry name" value="HisK_dim/P_sf"/>
</dbReference>
<evidence type="ECO:0000256" key="2">
    <source>
        <dbReference type="ARBA" id="ARBA00004236"/>
    </source>
</evidence>
<dbReference type="GO" id="GO:0007234">
    <property type="term" value="P:osmosensory signaling via phosphorelay pathway"/>
    <property type="evidence" value="ECO:0007669"/>
    <property type="project" value="TreeGrafter"/>
</dbReference>
<dbReference type="PROSITE" id="PS50112">
    <property type="entry name" value="PAS"/>
    <property type="match status" value="1"/>
</dbReference>
<dbReference type="GO" id="GO:0000155">
    <property type="term" value="F:phosphorelay sensor kinase activity"/>
    <property type="evidence" value="ECO:0007669"/>
    <property type="project" value="InterPro"/>
</dbReference>
<evidence type="ECO:0000256" key="3">
    <source>
        <dbReference type="ARBA" id="ARBA00004314"/>
    </source>
</evidence>
<dbReference type="EMBL" id="LBYB01000007">
    <property type="protein sequence ID" value="KKR41726.1"/>
    <property type="molecule type" value="Genomic_DNA"/>
</dbReference>
<dbReference type="SMART" id="SM00388">
    <property type="entry name" value="HisKA"/>
    <property type="match status" value="1"/>
</dbReference>
<dbReference type="SUPFAM" id="SSF55874">
    <property type="entry name" value="ATPase domain of HSP90 chaperone/DNA topoisomerase II/histidine kinase"/>
    <property type="match status" value="1"/>
</dbReference>
<dbReference type="SUPFAM" id="SSF47384">
    <property type="entry name" value="Homodimeric domain of signal transducing histidine kinase"/>
    <property type="match status" value="1"/>
</dbReference>
<dbReference type="CDD" id="cd00130">
    <property type="entry name" value="PAS"/>
    <property type="match status" value="1"/>
</dbReference>
<name>A0A0G0QWJ3_9BACT</name>
<evidence type="ECO:0000256" key="5">
    <source>
        <dbReference type="ARBA" id="ARBA00022475"/>
    </source>
</evidence>
<dbReference type="Pfam" id="PF17159">
    <property type="entry name" value="MASE3"/>
    <property type="match status" value="1"/>
</dbReference>
<dbReference type="GO" id="GO:0006355">
    <property type="term" value="P:regulation of DNA-templated transcription"/>
    <property type="evidence" value="ECO:0007669"/>
    <property type="project" value="InterPro"/>
</dbReference>
<evidence type="ECO:0000256" key="13">
    <source>
        <dbReference type="ARBA" id="ARBA00023012"/>
    </source>
</evidence>
<feature type="transmembrane region" description="Helical" evidence="15">
    <location>
        <begin position="207"/>
        <end position="228"/>
    </location>
</feature>
<dbReference type="InterPro" id="IPR036890">
    <property type="entry name" value="HATPase_C_sf"/>
</dbReference>
<feature type="transmembrane region" description="Helical" evidence="15">
    <location>
        <begin position="41"/>
        <end position="61"/>
    </location>
</feature>
<dbReference type="GO" id="GO:0005524">
    <property type="term" value="F:ATP binding"/>
    <property type="evidence" value="ECO:0007669"/>
    <property type="project" value="UniProtKB-KW"/>
</dbReference>
<dbReference type="FunFam" id="3.30.565.10:FF:000023">
    <property type="entry name" value="PAS domain-containing sensor histidine kinase"/>
    <property type="match status" value="1"/>
</dbReference>
<dbReference type="SMART" id="SM00387">
    <property type="entry name" value="HATPase_c"/>
    <property type="match status" value="1"/>
</dbReference>
<feature type="domain" description="PAC" evidence="18">
    <location>
        <begin position="347"/>
        <end position="397"/>
    </location>
</feature>
<dbReference type="GO" id="GO:0030295">
    <property type="term" value="F:protein kinase activator activity"/>
    <property type="evidence" value="ECO:0007669"/>
    <property type="project" value="TreeGrafter"/>
</dbReference>
<feature type="transmembrane region" description="Helical" evidence="15">
    <location>
        <begin position="139"/>
        <end position="160"/>
    </location>
</feature>
<gene>
    <name evidence="19" type="ORF">UT77_C0007G0028</name>
</gene>
<evidence type="ECO:0000256" key="14">
    <source>
        <dbReference type="ARBA" id="ARBA00023136"/>
    </source>
</evidence>
<evidence type="ECO:0000256" key="6">
    <source>
        <dbReference type="ARBA" id="ARBA00022553"/>
    </source>
</evidence>
<evidence type="ECO:0000259" key="17">
    <source>
        <dbReference type="PROSITE" id="PS50112"/>
    </source>
</evidence>
<feature type="transmembrane region" description="Helical" evidence="15">
    <location>
        <begin position="16"/>
        <end position="35"/>
    </location>
</feature>
<dbReference type="Pfam" id="PF00512">
    <property type="entry name" value="HisKA"/>
    <property type="match status" value="1"/>
</dbReference>
<dbReference type="InterPro" id="IPR000014">
    <property type="entry name" value="PAS"/>
</dbReference>
<keyword evidence="10 19" id="KW-0418">Kinase</keyword>
<evidence type="ECO:0000256" key="10">
    <source>
        <dbReference type="ARBA" id="ARBA00022777"/>
    </source>
</evidence>
<dbReference type="CDD" id="cd00075">
    <property type="entry name" value="HATPase"/>
    <property type="match status" value="1"/>
</dbReference>
<dbReference type="InterPro" id="IPR003594">
    <property type="entry name" value="HATPase_dom"/>
</dbReference>
<feature type="domain" description="PAS" evidence="17">
    <location>
        <begin position="270"/>
        <end position="340"/>
    </location>
</feature>
<protein>
    <recommendedName>
        <fullName evidence="4">histidine kinase</fullName>
        <ecNumber evidence="4">2.7.13.3</ecNumber>
    </recommendedName>
</protein>